<accession>A0A428SDU8</accession>
<dbReference type="AlphaFoldDB" id="A0A428SDU8"/>
<dbReference type="InterPro" id="IPR012338">
    <property type="entry name" value="Beta-lactam/transpept-like"/>
</dbReference>
<dbReference type="Gene3D" id="3.40.710.10">
    <property type="entry name" value="DD-peptidase/beta-lactamase superfamily"/>
    <property type="match status" value="1"/>
</dbReference>
<proteinExistence type="predicted"/>
<dbReference type="PANTHER" id="PTHR22935">
    <property type="entry name" value="PENICILLIN-BINDING PROTEIN"/>
    <property type="match status" value="1"/>
</dbReference>
<dbReference type="InterPro" id="IPR051478">
    <property type="entry name" value="Beta-lactamase-like_AB/R"/>
</dbReference>
<name>A0A428SDU8_9HYPO</name>
<sequence>MANLSIIPIIFKLISVFRSALLLRQFRQTENLVESLAKSLKDLVQSSKSWNASTNSFFVKVTSKDESLSSFHHTADNLEETGVHKVISSFIYRVASVTKIFTVLALLLQNNLVLDDPASKYVPEMFRIKHYKERKLRKLAGQLGGVLREDSKS</sequence>
<gene>
    <name evidence="2" type="ORF">CEP52_015367</name>
</gene>
<comment type="caution">
    <text evidence="2">The sequence shown here is derived from an EMBL/GenBank/DDBJ whole genome shotgun (WGS) entry which is preliminary data.</text>
</comment>
<keyword evidence="3" id="KW-1185">Reference proteome</keyword>
<feature type="signal peptide" evidence="1">
    <location>
        <begin position="1"/>
        <end position="19"/>
    </location>
</feature>
<organism evidence="2 3">
    <name type="scientific">Fusarium oligoseptatum</name>
    <dbReference type="NCBI Taxonomy" id="2604345"/>
    <lineage>
        <taxon>Eukaryota</taxon>
        <taxon>Fungi</taxon>
        <taxon>Dikarya</taxon>
        <taxon>Ascomycota</taxon>
        <taxon>Pezizomycotina</taxon>
        <taxon>Sordariomycetes</taxon>
        <taxon>Hypocreomycetidae</taxon>
        <taxon>Hypocreales</taxon>
        <taxon>Nectriaceae</taxon>
        <taxon>Fusarium</taxon>
        <taxon>Fusarium solani species complex</taxon>
    </lineage>
</organism>
<dbReference type="EMBL" id="NKCK01000270">
    <property type="protein sequence ID" value="RSL87914.1"/>
    <property type="molecule type" value="Genomic_DNA"/>
</dbReference>
<dbReference type="Proteomes" id="UP000287144">
    <property type="component" value="Unassembled WGS sequence"/>
</dbReference>
<dbReference type="PANTHER" id="PTHR22935:SF95">
    <property type="entry name" value="BETA-LACTAMASE-LIKE 1-RELATED"/>
    <property type="match status" value="1"/>
</dbReference>
<evidence type="ECO:0000256" key="1">
    <source>
        <dbReference type="SAM" id="SignalP"/>
    </source>
</evidence>
<dbReference type="STRING" id="1325735.A0A428SDU8"/>
<reference evidence="2 3" key="1">
    <citation type="submission" date="2017-06" db="EMBL/GenBank/DDBJ databases">
        <title>Comparative genomic analysis of Ambrosia Fusariam Clade fungi.</title>
        <authorList>
            <person name="Stajich J.E."/>
            <person name="Carrillo J."/>
            <person name="Kijimoto T."/>
            <person name="Eskalen A."/>
            <person name="O'Donnell K."/>
            <person name="Kasson M."/>
        </authorList>
    </citation>
    <scope>NUCLEOTIDE SEQUENCE [LARGE SCALE GENOMIC DNA]</scope>
    <source>
        <strain evidence="2 3">NRRL62579</strain>
    </source>
</reference>
<feature type="chain" id="PRO_5019528379" evidence="1">
    <location>
        <begin position="20"/>
        <end position="153"/>
    </location>
</feature>
<protein>
    <submittedName>
        <fullName evidence="2">Uncharacterized protein</fullName>
    </submittedName>
</protein>
<keyword evidence="1" id="KW-0732">Signal</keyword>
<evidence type="ECO:0000313" key="3">
    <source>
        <dbReference type="Proteomes" id="UP000287144"/>
    </source>
</evidence>
<evidence type="ECO:0000313" key="2">
    <source>
        <dbReference type="EMBL" id="RSL87914.1"/>
    </source>
</evidence>
<dbReference type="SUPFAM" id="SSF56601">
    <property type="entry name" value="beta-lactamase/transpeptidase-like"/>
    <property type="match status" value="1"/>
</dbReference>